<sequence length="249" mass="28964">MTTYEEQIQEELSRWKRKMLKRPSMTGRYAKKVQGKLNELVPNKVHEVVSTSVRNMVQATIIGSDFTAKYRPVLEGSLEERETRIDEVIAKYKKTAAAEGAGTGAGGILLGLADFPLLLGIKMNLLFEVASNYGFDVRDYRERLFLLHVFQLAFSKDEKRRLVFERVEVWEETLDQFPNRKEYLKEVDWKTFQLEYRDYIDLPKMLQLIPGFGAIVGATANYRFLDLLGETAKQCYRMRLLHEHSLQKQ</sequence>
<evidence type="ECO:0000313" key="2">
    <source>
        <dbReference type="Proteomes" id="UP000001258"/>
    </source>
</evidence>
<gene>
    <name evidence="1" type="ordered locus">BH1193</name>
</gene>
<dbReference type="AlphaFoldDB" id="Q9KDL9"/>
<dbReference type="Pfam" id="PF12787">
    <property type="entry name" value="EcsC"/>
    <property type="match status" value="1"/>
</dbReference>
<evidence type="ECO:0000313" key="1">
    <source>
        <dbReference type="EMBL" id="BAB04912.1"/>
    </source>
</evidence>
<dbReference type="PIR" id="A83799">
    <property type="entry name" value="A83799"/>
</dbReference>
<organism evidence="1 2">
    <name type="scientific">Halalkalibacterium halodurans (strain ATCC BAA-125 / DSM 18197 / FERM 7344 / JCM 9153 / C-125)</name>
    <name type="common">Bacillus halodurans</name>
    <dbReference type="NCBI Taxonomy" id="272558"/>
    <lineage>
        <taxon>Bacteria</taxon>
        <taxon>Bacillati</taxon>
        <taxon>Bacillota</taxon>
        <taxon>Bacilli</taxon>
        <taxon>Bacillales</taxon>
        <taxon>Bacillaceae</taxon>
        <taxon>Halalkalibacterium (ex Joshi et al. 2022)</taxon>
    </lineage>
</organism>
<dbReference type="EMBL" id="BA000004">
    <property type="protein sequence ID" value="BAB04912.1"/>
    <property type="molecule type" value="Genomic_DNA"/>
</dbReference>
<dbReference type="eggNOG" id="ENOG502Z89E">
    <property type="taxonomic scope" value="Bacteria"/>
</dbReference>
<dbReference type="KEGG" id="bha:BH1193"/>
<dbReference type="PANTHER" id="PTHR41260:SF1">
    <property type="entry name" value="PROTEIN ECSC"/>
    <property type="match status" value="1"/>
</dbReference>
<dbReference type="STRING" id="272558.gene:10727087"/>
<dbReference type="HOGENOM" id="CLU_080978_0_0_9"/>
<dbReference type="GeneID" id="87596815"/>
<dbReference type="OrthoDB" id="1705901at2"/>
<dbReference type="PANTHER" id="PTHR41260">
    <property type="entry name" value="PROTEIN ECSC"/>
    <property type="match status" value="1"/>
</dbReference>
<protein>
    <submittedName>
        <fullName evidence="1">BH1193 protein</fullName>
    </submittedName>
</protein>
<accession>Q9KDL9</accession>
<name>Q9KDL9_HALH5</name>
<proteinExistence type="predicted"/>
<reference evidence="1 2" key="1">
    <citation type="journal article" date="2000" name="Nucleic Acids Res.">
        <title>Complete genome sequence of the alkaliphilic bacterium Bacillus halodurans and genomic sequence comparison with Bacillus subtilis.</title>
        <authorList>
            <person name="Takami H."/>
            <person name="Nakasone K."/>
            <person name="Takaki Y."/>
            <person name="Maeno G."/>
            <person name="Sasaki R."/>
            <person name="Masui N."/>
            <person name="Fuji F."/>
            <person name="Hirama C."/>
            <person name="Nakamura Y."/>
            <person name="Ogasawara N."/>
            <person name="Kuhara S."/>
            <person name="Horikoshi K."/>
        </authorList>
    </citation>
    <scope>NUCLEOTIDE SEQUENCE [LARGE SCALE GENOMIC DNA]</scope>
    <source>
        <strain evidence="2">ATCC BAA-125 / DSM 18197 / FERM 7344 / JCM 9153 / C-125</strain>
    </source>
</reference>
<dbReference type="Proteomes" id="UP000001258">
    <property type="component" value="Chromosome"/>
</dbReference>
<keyword evidence="2" id="KW-1185">Reference proteome</keyword>
<dbReference type="InterPro" id="IPR024787">
    <property type="entry name" value="EcsC"/>
</dbReference>
<dbReference type="RefSeq" id="WP_010897362.1">
    <property type="nucleotide sequence ID" value="NC_002570.2"/>
</dbReference>